<evidence type="ECO:0000256" key="4">
    <source>
        <dbReference type="ARBA" id="ARBA00012382"/>
    </source>
</evidence>
<evidence type="ECO:0000313" key="18">
    <source>
        <dbReference type="Proteomes" id="UP000249185"/>
    </source>
</evidence>
<keyword evidence="5" id="KW-0602">Photosynthesis</keyword>
<dbReference type="SFLD" id="SFLDS00005">
    <property type="entry name" value="Isoprenoid_Synthase_Type_I"/>
    <property type="match status" value="1"/>
</dbReference>
<dbReference type="Pfam" id="PF00348">
    <property type="entry name" value="polyprenyl_synt"/>
    <property type="match status" value="1"/>
</dbReference>
<protein>
    <recommendedName>
        <fullName evidence="12">Geranylgeranyl diphosphate synthase</fullName>
        <ecNumber evidence="4">2.5.1.29</ecNumber>
    </recommendedName>
    <alternativeName>
        <fullName evidence="13">Farnesyltranstransferase</fullName>
    </alternativeName>
</protein>
<dbReference type="GO" id="GO:0016117">
    <property type="term" value="P:carotenoid biosynthetic process"/>
    <property type="evidence" value="ECO:0007669"/>
    <property type="project" value="UniProtKB-KW"/>
</dbReference>
<dbReference type="SFLD" id="SFLDG01017">
    <property type="entry name" value="Polyprenyl_Transferase_Like"/>
    <property type="match status" value="1"/>
</dbReference>
<dbReference type="Proteomes" id="UP000249185">
    <property type="component" value="Unassembled WGS sequence"/>
</dbReference>
<dbReference type="InterPro" id="IPR033749">
    <property type="entry name" value="Polyprenyl_synt_CS"/>
</dbReference>
<dbReference type="InterPro" id="IPR053378">
    <property type="entry name" value="Prenyl_diphosphate_synthase"/>
</dbReference>
<dbReference type="FunFam" id="1.10.600.10:FF:000001">
    <property type="entry name" value="Geranylgeranyl diphosphate synthase"/>
    <property type="match status" value="1"/>
</dbReference>
<evidence type="ECO:0000256" key="16">
    <source>
        <dbReference type="RuleBase" id="RU004466"/>
    </source>
</evidence>
<dbReference type="InterPro" id="IPR000092">
    <property type="entry name" value="Polyprenyl_synt"/>
</dbReference>
<dbReference type="GO" id="GO:0004311">
    <property type="term" value="F:geranylgeranyl diphosphate synthase activity"/>
    <property type="evidence" value="ECO:0007669"/>
    <property type="project" value="UniProtKB-EC"/>
</dbReference>
<keyword evidence="9" id="KW-0460">Magnesium</keyword>
<evidence type="ECO:0000256" key="14">
    <source>
        <dbReference type="ARBA" id="ARBA00048119"/>
    </source>
</evidence>
<dbReference type="EC" id="2.5.1.29" evidence="4"/>
<comment type="similarity">
    <text evidence="3 16">Belongs to the FPP/GGPP synthase family.</text>
</comment>
<comment type="catalytic activity">
    <reaction evidence="14">
        <text>isopentenyl diphosphate + (2E,6E)-farnesyl diphosphate = (2E,6E,10E)-geranylgeranyl diphosphate + diphosphate</text>
        <dbReference type="Rhea" id="RHEA:17653"/>
        <dbReference type="ChEBI" id="CHEBI:33019"/>
        <dbReference type="ChEBI" id="CHEBI:58756"/>
        <dbReference type="ChEBI" id="CHEBI:128769"/>
        <dbReference type="ChEBI" id="CHEBI:175763"/>
        <dbReference type="EC" id="2.5.1.29"/>
    </reaction>
</comment>
<accession>A0A2W5N694</accession>
<sequence>MTTEIPPVAAPESAETLRFRELLTRAATDVEASLGDLLPPEGGPLEAAMRYGVLQGGKRLRAFLVLESAALFNVPRGQALRAAAAVECVHAYSLIHDDLPAMDDDDLRRGKPTVHRVWDEATAILAGDALQTLAFDILAADQGAIDPRIRIRLIQGLAGASGWRGMVGGQALDIAAETAAEPLDIEAVTALQALKTGALIIWAAEAGAILGRSDGSHLRAYAADLGLAFQIRDDILDVEGDPETAGKRLRKDEAAGKATFVSLLGLEGARARAADLVASARDALAPYGSAAGNLRLAAGFALDRAA</sequence>
<dbReference type="GO" id="GO:0005737">
    <property type="term" value="C:cytoplasm"/>
    <property type="evidence" value="ECO:0007669"/>
    <property type="project" value="UniProtKB-ARBA"/>
</dbReference>
<dbReference type="CDD" id="cd00685">
    <property type="entry name" value="Trans_IPPS_HT"/>
    <property type="match status" value="1"/>
</dbReference>
<evidence type="ECO:0000256" key="10">
    <source>
        <dbReference type="ARBA" id="ARBA00023171"/>
    </source>
</evidence>
<evidence type="ECO:0000256" key="5">
    <source>
        <dbReference type="ARBA" id="ARBA00022531"/>
    </source>
</evidence>
<dbReference type="GO" id="GO:0046872">
    <property type="term" value="F:metal ion binding"/>
    <property type="evidence" value="ECO:0007669"/>
    <property type="project" value="UniProtKB-KW"/>
</dbReference>
<dbReference type="PROSITE" id="PS00444">
    <property type="entry name" value="POLYPRENYL_SYNTHASE_2"/>
    <property type="match status" value="1"/>
</dbReference>
<dbReference type="PANTHER" id="PTHR43281:SF1">
    <property type="entry name" value="FARNESYL DIPHOSPHATE SYNTHASE"/>
    <property type="match status" value="1"/>
</dbReference>
<evidence type="ECO:0000313" key="17">
    <source>
        <dbReference type="EMBL" id="PZQ47819.1"/>
    </source>
</evidence>
<evidence type="ECO:0000256" key="9">
    <source>
        <dbReference type="ARBA" id="ARBA00022842"/>
    </source>
</evidence>
<dbReference type="InterPro" id="IPR008949">
    <property type="entry name" value="Isoprenoid_synthase_dom_sf"/>
</dbReference>
<proteinExistence type="inferred from homology"/>
<dbReference type="SUPFAM" id="SSF48576">
    <property type="entry name" value="Terpenoid synthases"/>
    <property type="match status" value="1"/>
</dbReference>
<evidence type="ECO:0000256" key="1">
    <source>
        <dbReference type="ARBA" id="ARBA00001946"/>
    </source>
</evidence>
<evidence type="ECO:0000256" key="6">
    <source>
        <dbReference type="ARBA" id="ARBA00022679"/>
    </source>
</evidence>
<keyword evidence="7" id="KW-0479">Metal-binding</keyword>
<comment type="cofactor">
    <cofactor evidence="1">
        <name>Mg(2+)</name>
        <dbReference type="ChEBI" id="CHEBI:18420"/>
    </cofactor>
</comment>
<keyword evidence="10" id="KW-0149">Chlorophyll biosynthesis</keyword>
<evidence type="ECO:0000256" key="12">
    <source>
        <dbReference type="ARBA" id="ARBA00023818"/>
    </source>
</evidence>
<name>A0A2W5N694_RHOSU</name>
<evidence type="ECO:0000256" key="13">
    <source>
        <dbReference type="ARBA" id="ARBA00032052"/>
    </source>
</evidence>
<evidence type="ECO:0000256" key="7">
    <source>
        <dbReference type="ARBA" id="ARBA00022723"/>
    </source>
</evidence>
<dbReference type="EMBL" id="QFPW01000015">
    <property type="protein sequence ID" value="PZQ47819.1"/>
    <property type="molecule type" value="Genomic_DNA"/>
</dbReference>
<dbReference type="GO" id="GO:0015995">
    <property type="term" value="P:chlorophyll biosynthetic process"/>
    <property type="evidence" value="ECO:0007669"/>
    <property type="project" value="UniProtKB-KW"/>
</dbReference>
<dbReference type="PANTHER" id="PTHR43281">
    <property type="entry name" value="FARNESYL DIPHOSPHATE SYNTHASE"/>
    <property type="match status" value="1"/>
</dbReference>
<dbReference type="Gene3D" id="1.10.600.10">
    <property type="entry name" value="Farnesyl Diphosphate Synthase"/>
    <property type="match status" value="1"/>
</dbReference>
<evidence type="ECO:0000256" key="3">
    <source>
        <dbReference type="ARBA" id="ARBA00006706"/>
    </source>
</evidence>
<keyword evidence="8" id="KW-0125">Carotenoid biosynthesis</keyword>
<evidence type="ECO:0000256" key="2">
    <source>
        <dbReference type="ARBA" id="ARBA00005221"/>
    </source>
</evidence>
<keyword evidence="6 16" id="KW-0808">Transferase</keyword>
<dbReference type="GO" id="GO:0015979">
    <property type="term" value="P:photosynthesis"/>
    <property type="evidence" value="ECO:0007669"/>
    <property type="project" value="UniProtKB-KW"/>
</dbReference>
<organism evidence="17 18">
    <name type="scientific">Rhodovulum sulfidophilum</name>
    <name type="common">Rhodobacter sulfidophilus</name>
    <dbReference type="NCBI Taxonomy" id="35806"/>
    <lineage>
        <taxon>Bacteria</taxon>
        <taxon>Pseudomonadati</taxon>
        <taxon>Pseudomonadota</taxon>
        <taxon>Alphaproteobacteria</taxon>
        <taxon>Rhodobacterales</taxon>
        <taxon>Paracoccaceae</taxon>
        <taxon>Rhodovulum</taxon>
    </lineage>
</organism>
<comment type="pathway">
    <text evidence="2">Isoprenoid biosynthesis; geranylgeranyl diphosphate biosynthesis; geranylgeranyl diphosphate from farnesyl diphosphate and isopentenyl diphosphate: step 1/1.</text>
</comment>
<evidence type="ECO:0000256" key="15">
    <source>
        <dbReference type="ARBA" id="ARBA00054703"/>
    </source>
</evidence>
<reference evidence="17 18" key="1">
    <citation type="submission" date="2017-08" db="EMBL/GenBank/DDBJ databases">
        <title>Infants hospitalized years apart are colonized by the same room-sourced microbial strains.</title>
        <authorList>
            <person name="Brooks B."/>
            <person name="Olm M.R."/>
            <person name="Firek B.A."/>
            <person name="Baker R."/>
            <person name="Thomas B.C."/>
            <person name="Morowitz M.J."/>
            <person name="Banfield J.F."/>
        </authorList>
    </citation>
    <scope>NUCLEOTIDE SEQUENCE [LARGE SCALE GENOMIC DNA]</scope>
    <source>
        <strain evidence="17">S2_005_002_R2_34</strain>
    </source>
</reference>
<dbReference type="NCBIfam" id="NF045485">
    <property type="entry name" value="FPPsyn"/>
    <property type="match status" value="1"/>
</dbReference>
<comment type="caution">
    <text evidence="17">The sequence shown here is derived from an EMBL/GenBank/DDBJ whole genome shotgun (WGS) entry which is preliminary data.</text>
</comment>
<comment type="function">
    <text evidence="15">Catalyzes the condensation of farnesyl diphosphate (FPP) and isopentenyl diphosphate (IPP) to yield geranylgeranyl diphosphate (GGPP) needed for biosynthesis of carotenoids and diterpenes.</text>
</comment>
<dbReference type="AlphaFoldDB" id="A0A2W5N694"/>
<dbReference type="PROSITE" id="PS00723">
    <property type="entry name" value="POLYPRENYL_SYNTHASE_1"/>
    <property type="match status" value="1"/>
</dbReference>
<evidence type="ECO:0000256" key="11">
    <source>
        <dbReference type="ARBA" id="ARBA00023229"/>
    </source>
</evidence>
<keyword evidence="11" id="KW-0414">Isoprene biosynthesis</keyword>
<evidence type="ECO:0000256" key="8">
    <source>
        <dbReference type="ARBA" id="ARBA00022746"/>
    </source>
</evidence>
<gene>
    <name evidence="17" type="ORF">DI556_16555</name>
</gene>